<proteinExistence type="inferred from homology"/>
<evidence type="ECO:0000259" key="14">
    <source>
        <dbReference type="Pfam" id="PF02852"/>
    </source>
</evidence>
<keyword evidence="12" id="KW-0520">NAD</keyword>
<comment type="function">
    <text evidence="2">Conversion of NADPH, generated by peripheral catabolic pathways, to NADH, which can enter the respiratory chain for energy generation.</text>
</comment>
<evidence type="ECO:0000256" key="8">
    <source>
        <dbReference type="ARBA" id="ARBA00022630"/>
    </source>
</evidence>
<dbReference type="EMBL" id="JBHULI010000022">
    <property type="protein sequence ID" value="MFD2531864.1"/>
    <property type="molecule type" value="Genomic_DNA"/>
</dbReference>
<evidence type="ECO:0000256" key="12">
    <source>
        <dbReference type="ARBA" id="ARBA00023027"/>
    </source>
</evidence>
<sequence length="486" mass="54273">MKYDYDVIIIGSGPAGFSCAMQSSKFDKKTLVIEANEESFGGTWINSGTIPSKALRETARIIQRFQSQFDDLSQEKAYQHHQMQELLKYKNETLKSKNSKVENDFKKNEVDTVRGFGVLKEKNTVEVTSKDGEKTEYTAEYIFVAPGSNPLKPKGFDLDHNKVMDYTSVLNLTHIPRKLLVIGSGVHALEYATTFSNLGSRVSILNEAESFLPFLDNEISEQLFKLLEKQKIEIFSNAENIEIDTNSIRNTTEVRYNLRNDNEGNRTRVIETEHVLYLGGKIPNTKGLGLENIGVEMDDGGNIIVDNDYKTNIDNVFAGGDAIGFPALASASFSEGRLASCNMFGIKALDVPPEIPFAIYSIPEISSIGLTEKEAKARGYDVTVGRAYYKNITQGDISNQQDGLLKLVFETENLKLVGIHIIGERASDLIHLGQAVMSLGGDVRYFINHVLNYPTYSEAYRIAAFNGMNRVYKAGVKYKKILKNKE</sequence>
<evidence type="ECO:0000256" key="4">
    <source>
        <dbReference type="ARBA" id="ARBA00007532"/>
    </source>
</evidence>
<organism evidence="16 17">
    <name type="scientific">Gracilimonas halophila</name>
    <dbReference type="NCBI Taxonomy" id="1834464"/>
    <lineage>
        <taxon>Bacteria</taxon>
        <taxon>Pseudomonadati</taxon>
        <taxon>Balneolota</taxon>
        <taxon>Balneolia</taxon>
        <taxon>Balneolales</taxon>
        <taxon>Balneolaceae</taxon>
        <taxon>Gracilimonas</taxon>
    </lineage>
</organism>
<comment type="cofactor">
    <cofactor evidence="1">
        <name>FAD</name>
        <dbReference type="ChEBI" id="CHEBI:57692"/>
    </cofactor>
</comment>
<comment type="caution">
    <text evidence="16">The sequence shown here is derived from an EMBL/GenBank/DDBJ whole genome shotgun (WGS) entry which is preliminary data.</text>
</comment>
<dbReference type="PRINTS" id="PR00368">
    <property type="entry name" value="FADPNR"/>
</dbReference>
<evidence type="ECO:0000256" key="13">
    <source>
        <dbReference type="ARBA" id="ARBA00031183"/>
    </source>
</evidence>
<dbReference type="InterPro" id="IPR016156">
    <property type="entry name" value="FAD/NAD-linked_Rdtase_dimer_sf"/>
</dbReference>
<feature type="domain" description="Pyridine nucleotide-disulphide oxidoreductase dimerisation" evidence="14">
    <location>
        <begin position="355"/>
        <end position="462"/>
    </location>
</feature>
<evidence type="ECO:0000256" key="7">
    <source>
        <dbReference type="ARBA" id="ARBA00022490"/>
    </source>
</evidence>
<dbReference type="InterPro" id="IPR001100">
    <property type="entry name" value="Pyr_nuc-diS_OxRdtase"/>
</dbReference>
<evidence type="ECO:0000256" key="10">
    <source>
        <dbReference type="ARBA" id="ARBA00022857"/>
    </source>
</evidence>
<evidence type="ECO:0000313" key="17">
    <source>
        <dbReference type="Proteomes" id="UP001597460"/>
    </source>
</evidence>
<dbReference type="PROSITE" id="PS51257">
    <property type="entry name" value="PROKAR_LIPOPROTEIN"/>
    <property type="match status" value="1"/>
</dbReference>
<dbReference type="Gene3D" id="3.30.390.30">
    <property type="match status" value="1"/>
</dbReference>
<dbReference type="Gene3D" id="3.50.50.60">
    <property type="entry name" value="FAD/NAD(P)-binding domain"/>
    <property type="match status" value="2"/>
</dbReference>
<accession>A0ABW5JIE5</accession>
<keyword evidence="10" id="KW-0521">NADP</keyword>
<dbReference type="PIRSF" id="PIRSF000350">
    <property type="entry name" value="Mercury_reductase_MerA"/>
    <property type="match status" value="1"/>
</dbReference>
<dbReference type="RefSeq" id="WP_390299677.1">
    <property type="nucleotide sequence ID" value="NZ_JBHULI010000022.1"/>
</dbReference>
<dbReference type="InterPro" id="IPR004099">
    <property type="entry name" value="Pyr_nucl-diS_OxRdtase_dimer"/>
</dbReference>
<dbReference type="Pfam" id="PF07992">
    <property type="entry name" value="Pyr_redox_2"/>
    <property type="match status" value="1"/>
</dbReference>
<dbReference type="PANTHER" id="PTHR22912">
    <property type="entry name" value="DISULFIDE OXIDOREDUCTASE"/>
    <property type="match status" value="1"/>
</dbReference>
<gene>
    <name evidence="16" type="primary">sthA</name>
    <name evidence="16" type="ORF">ACFSVN_05360</name>
</gene>
<keyword evidence="7" id="KW-0963">Cytoplasm</keyword>
<evidence type="ECO:0000313" key="16">
    <source>
        <dbReference type="EMBL" id="MFD2531864.1"/>
    </source>
</evidence>
<evidence type="ECO:0000256" key="2">
    <source>
        <dbReference type="ARBA" id="ARBA00002842"/>
    </source>
</evidence>
<dbReference type="NCBIfam" id="NF003585">
    <property type="entry name" value="PRK05249.1"/>
    <property type="match status" value="1"/>
</dbReference>
<evidence type="ECO:0000256" key="1">
    <source>
        <dbReference type="ARBA" id="ARBA00001974"/>
    </source>
</evidence>
<evidence type="ECO:0000256" key="11">
    <source>
        <dbReference type="ARBA" id="ARBA00023002"/>
    </source>
</evidence>
<dbReference type="Pfam" id="PF02852">
    <property type="entry name" value="Pyr_redox_dim"/>
    <property type="match status" value="1"/>
</dbReference>
<evidence type="ECO:0000256" key="3">
    <source>
        <dbReference type="ARBA" id="ARBA00004496"/>
    </source>
</evidence>
<dbReference type="EC" id="1.6.1.1" evidence="5"/>
<keyword evidence="17" id="KW-1185">Reference proteome</keyword>
<keyword evidence="11 16" id="KW-0560">Oxidoreductase</keyword>
<feature type="domain" description="FAD/NAD(P)-binding" evidence="15">
    <location>
        <begin position="5"/>
        <end position="336"/>
    </location>
</feature>
<comment type="similarity">
    <text evidence="4">Belongs to the class-I pyridine nucleotide-disulfide oxidoreductase family.</text>
</comment>
<reference evidence="17" key="1">
    <citation type="journal article" date="2019" name="Int. J. Syst. Evol. Microbiol.">
        <title>The Global Catalogue of Microorganisms (GCM) 10K type strain sequencing project: providing services to taxonomists for standard genome sequencing and annotation.</title>
        <authorList>
            <consortium name="The Broad Institute Genomics Platform"/>
            <consortium name="The Broad Institute Genome Sequencing Center for Infectious Disease"/>
            <person name="Wu L."/>
            <person name="Ma J."/>
        </authorList>
    </citation>
    <scope>NUCLEOTIDE SEQUENCE [LARGE SCALE GENOMIC DNA]</scope>
    <source>
        <strain evidence="17">KCTC 52042</strain>
    </source>
</reference>
<protein>
    <recommendedName>
        <fullName evidence="6">Soluble pyridine nucleotide transhydrogenase</fullName>
        <ecNumber evidence="5">1.6.1.1</ecNumber>
    </recommendedName>
    <alternativeName>
        <fullName evidence="13">NAD(P)(+) transhydrogenase [B-specific]</fullName>
    </alternativeName>
</protein>
<dbReference type="InterPro" id="IPR050151">
    <property type="entry name" value="Class-I_Pyr_Nuc-Dis_Oxidored"/>
</dbReference>
<dbReference type="PANTHER" id="PTHR22912:SF93">
    <property type="entry name" value="SOLUBLE PYRIDINE NUCLEOTIDE TRANSHYDROGENASE"/>
    <property type="match status" value="1"/>
</dbReference>
<evidence type="ECO:0000259" key="15">
    <source>
        <dbReference type="Pfam" id="PF07992"/>
    </source>
</evidence>
<dbReference type="SUPFAM" id="SSF55424">
    <property type="entry name" value="FAD/NAD-linked reductases, dimerisation (C-terminal) domain"/>
    <property type="match status" value="1"/>
</dbReference>
<evidence type="ECO:0000256" key="6">
    <source>
        <dbReference type="ARBA" id="ARBA00016603"/>
    </source>
</evidence>
<name>A0ABW5JIE5_9BACT</name>
<dbReference type="InterPro" id="IPR036188">
    <property type="entry name" value="FAD/NAD-bd_sf"/>
</dbReference>
<dbReference type="InterPro" id="IPR023753">
    <property type="entry name" value="FAD/NAD-binding_dom"/>
</dbReference>
<dbReference type="SUPFAM" id="SSF51905">
    <property type="entry name" value="FAD/NAD(P)-binding domain"/>
    <property type="match status" value="1"/>
</dbReference>
<keyword evidence="8" id="KW-0285">Flavoprotein</keyword>
<dbReference type="GO" id="GO:0003957">
    <property type="term" value="F:NAD(P)+ transhydrogenase (Si-specific) activity"/>
    <property type="evidence" value="ECO:0007669"/>
    <property type="project" value="UniProtKB-EC"/>
</dbReference>
<evidence type="ECO:0000256" key="5">
    <source>
        <dbReference type="ARBA" id="ARBA00012772"/>
    </source>
</evidence>
<evidence type="ECO:0000256" key="9">
    <source>
        <dbReference type="ARBA" id="ARBA00022827"/>
    </source>
</evidence>
<keyword evidence="9" id="KW-0274">FAD</keyword>
<comment type="subcellular location">
    <subcellularLocation>
        <location evidence="3">Cytoplasm</location>
    </subcellularLocation>
</comment>
<dbReference type="Proteomes" id="UP001597460">
    <property type="component" value="Unassembled WGS sequence"/>
</dbReference>
<dbReference type="PRINTS" id="PR00411">
    <property type="entry name" value="PNDRDTASEI"/>
</dbReference>